<name>A0A0M5IPB7_9BACT</name>
<dbReference type="EMBL" id="CP010802">
    <property type="protein sequence ID" value="ALC18074.1"/>
    <property type="molecule type" value="Genomic_DNA"/>
</dbReference>
<keyword evidence="1" id="KW-0143">Chaperone</keyword>
<evidence type="ECO:0000256" key="1">
    <source>
        <dbReference type="ARBA" id="ARBA00023186"/>
    </source>
</evidence>
<dbReference type="KEGG" id="des:DSOUD_3355"/>
<dbReference type="PANTHER" id="PTHR34227">
    <property type="entry name" value="CHAPERONE PROTEIN YCDY"/>
    <property type="match status" value="1"/>
</dbReference>
<evidence type="ECO:0000313" key="3">
    <source>
        <dbReference type="Proteomes" id="UP000057158"/>
    </source>
</evidence>
<dbReference type="InterPro" id="IPR020945">
    <property type="entry name" value="DMSO/NO3_reduct_chaperone"/>
</dbReference>
<dbReference type="Proteomes" id="UP000057158">
    <property type="component" value="Chromosome"/>
</dbReference>
<dbReference type="PANTHER" id="PTHR34227:SF1">
    <property type="entry name" value="DIMETHYL SULFOXIDE REDUCTASE CHAPERONE-RELATED"/>
    <property type="match status" value="1"/>
</dbReference>
<keyword evidence="3" id="KW-1185">Reference proteome</keyword>
<dbReference type="InterPro" id="IPR036411">
    <property type="entry name" value="TorD-like_sf"/>
</dbReference>
<dbReference type="Pfam" id="PF02613">
    <property type="entry name" value="Nitrate_red_del"/>
    <property type="match status" value="1"/>
</dbReference>
<dbReference type="STRING" id="1603606.DSOUD_3355"/>
<dbReference type="SUPFAM" id="SSF89155">
    <property type="entry name" value="TorD-like"/>
    <property type="match status" value="1"/>
</dbReference>
<dbReference type="PATRIC" id="fig|1603606.3.peg.3611"/>
<evidence type="ECO:0000313" key="2">
    <source>
        <dbReference type="EMBL" id="ALC18074.1"/>
    </source>
</evidence>
<proteinExistence type="predicted"/>
<organism evidence="2 3">
    <name type="scientific">Desulfuromonas soudanensis</name>
    <dbReference type="NCBI Taxonomy" id="1603606"/>
    <lineage>
        <taxon>Bacteria</taxon>
        <taxon>Pseudomonadati</taxon>
        <taxon>Thermodesulfobacteriota</taxon>
        <taxon>Desulfuromonadia</taxon>
        <taxon>Desulfuromonadales</taxon>
        <taxon>Desulfuromonadaceae</taxon>
        <taxon>Desulfuromonas</taxon>
    </lineage>
</organism>
<dbReference type="RefSeq" id="WP_053552025.1">
    <property type="nucleotide sequence ID" value="NZ_CP010802.1"/>
</dbReference>
<dbReference type="InterPro" id="IPR050289">
    <property type="entry name" value="TorD/DmsD_chaperones"/>
</dbReference>
<sequence>MLHVSERKRLYSFIARLFSYPDAELLSALQGDDAPLAARVLGEAPPGSDKVGLRDLEVAYTDLFINRLGGAPAPPYGSVYLEEGGQLMGQTSLHAGEAYRAEGLSLDGSGEPPDFLATELEFLYYLVTKEEDALGRKDIAEAREALRRQADFCRALLHPWVPLFCSKLSEDEEGHPLYRWGGRLLEEFCRLENDWLERLT</sequence>
<dbReference type="Gene3D" id="1.10.3480.10">
    <property type="entry name" value="TorD-like"/>
    <property type="match status" value="1"/>
</dbReference>
<gene>
    <name evidence="2" type="ORF">DSOUD_3355</name>
</gene>
<protein>
    <submittedName>
        <fullName evidence="2">Molecular chaperone TorD</fullName>
    </submittedName>
</protein>
<reference evidence="2 3" key="1">
    <citation type="submission" date="2015-07" db="EMBL/GenBank/DDBJ databases">
        <title>Isolation and Genomic Characterization of a Novel Halophilic Metal-Reducing Deltaproteobacterium from the Deep Subsurface.</title>
        <authorList>
            <person name="Badalamenti J.P."/>
            <person name="Summers Z.M."/>
            <person name="Gralnick J.A."/>
            <person name="Bond D.R."/>
        </authorList>
    </citation>
    <scope>NUCLEOTIDE SEQUENCE [LARGE SCALE GENOMIC DNA]</scope>
    <source>
        <strain evidence="2 3">WTL</strain>
    </source>
</reference>
<accession>A0A0M5IPB7</accession>
<dbReference type="AlphaFoldDB" id="A0A0M5IPB7"/>